<feature type="domain" description="HTH lysR-type" evidence="5">
    <location>
        <begin position="1"/>
        <end position="58"/>
    </location>
</feature>
<dbReference type="EMBL" id="JAUSVK010000001">
    <property type="protein sequence ID" value="MDQ0391541.1"/>
    <property type="molecule type" value="Genomic_DNA"/>
</dbReference>
<sequence length="304" mass="33796">MDLGWLEDYLVLRELGSFTAAAERRNLSQPAFSRRIQALEAWLGVTLVDRSCRPHRFTPVALENDLDLHRFLNQIYDLRSQLRGEQARASRLRVAVQHSLSISLFPRLVESLRHNGFQPAYHLYCGDRSQCIDMMLRNEVDLLICHETDRTPAQIPSATAVRLIAGQDAMILVGLPDSAAFAAGAPAEGRKLALLTYPQSSFFGSVIWEQAMPRLTGRFEVETMCISAFSSALRAMVLAGLGMAWLPRSLVGADIRSGVLAAFDPDGLQHPLDIAIYAHRPRGSDQDVALWQHLAQIDLAALMH</sequence>
<reference evidence="6 7" key="1">
    <citation type="submission" date="2023-07" db="EMBL/GenBank/DDBJ databases">
        <title>Genomic Encyclopedia of Type Strains, Phase IV (KMG-IV): sequencing the most valuable type-strain genomes for metagenomic binning, comparative biology and taxonomic classification.</title>
        <authorList>
            <person name="Goeker M."/>
        </authorList>
    </citation>
    <scope>NUCLEOTIDE SEQUENCE [LARGE SCALE GENOMIC DNA]</scope>
    <source>
        <strain evidence="6 7">DSM 5896</strain>
    </source>
</reference>
<dbReference type="RefSeq" id="WP_307424030.1">
    <property type="nucleotide sequence ID" value="NZ_JAUSVK010000001.1"/>
</dbReference>
<keyword evidence="3 6" id="KW-0238">DNA-binding</keyword>
<evidence type="ECO:0000259" key="5">
    <source>
        <dbReference type="PROSITE" id="PS50931"/>
    </source>
</evidence>
<dbReference type="PRINTS" id="PR00039">
    <property type="entry name" value="HTHLYSR"/>
</dbReference>
<dbReference type="Gene3D" id="1.10.10.10">
    <property type="entry name" value="Winged helix-like DNA-binding domain superfamily/Winged helix DNA-binding domain"/>
    <property type="match status" value="1"/>
</dbReference>
<evidence type="ECO:0000256" key="2">
    <source>
        <dbReference type="ARBA" id="ARBA00023015"/>
    </source>
</evidence>
<dbReference type="PROSITE" id="PS50931">
    <property type="entry name" value="HTH_LYSR"/>
    <property type="match status" value="1"/>
</dbReference>
<organism evidence="6 7">
    <name type="scientific">Labrys monachus</name>
    <dbReference type="NCBI Taxonomy" id="217067"/>
    <lineage>
        <taxon>Bacteria</taxon>
        <taxon>Pseudomonadati</taxon>
        <taxon>Pseudomonadota</taxon>
        <taxon>Alphaproteobacteria</taxon>
        <taxon>Hyphomicrobiales</taxon>
        <taxon>Xanthobacteraceae</taxon>
        <taxon>Labrys</taxon>
    </lineage>
</organism>
<dbReference type="Pfam" id="PF03466">
    <property type="entry name" value="LysR_substrate"/>
    <property type="match status" value="1"/>
</dbReference>
<keyword evidence="2" id="KW-0805">Transcription regulation</keyword>
<dbReference type="PANTHER" id="PTHR30126">
    <property type="entry name" value="HTH-TYPE TRANSCRIPTIONAL REGULATOR"/>
    <property type="match status" value="1"/>
</dbReference>
<dbReference type="Pfam" id="PF00126">
    <property type="entry name" value="HTH_1"/>
    <property type="match status" value="1"/>
</dbReference>
<name>A0ABU0FA89_9HYPH</name>
<accession>A0ABU0FA89</accession>
<dbReference type="InterPro" id="IPR000847">
    <property type="entry name" value="LysR_HTH_N"/>
</dbReference>
<evidence type="ECO:0000313" key="6">
    <source>
        <dbReference type="EMBL" id="MDQ0391541.1"/>
    </source>
</evidence>
<dbReference type="Gene3D" id="3.40.190.10">
    <property type="entry name" value="Periplasmic binding protein-like II"/>
    <property type="match status" value="2"/>
</dbReference>
<dbReference type="PANTHER" id="PTHR30126:SF2">
    <property type="entry name" value="HTH-TYPE TRANSCRIPTIONAL REGULATOR YJIE"/>
    <property type="match status" value="1"/>
</dbReference>
<dbReference type="GO" id="GO:0003677">
    <property type="term" value="F:DNA binding"/>
    <property type="evidence" value="ECO:0007669"/>
    <property type="project" value="UniProtKB-KW"/>
</dbReference>
<proteinExistence type="inferred from homology"/>
<evidence type="ECO:0000313" key="7">
    <source>
        <dbReference type="Proteomes" id="UP001237448"/>
    </source>
</evidence>
<dbReference type="InterPro" id="IPR036390">
    <property type="entry name" value="WH_DNA-bd_sf"/>
</dbReference>
<dbReference type="InterPro" id="IPR036388">
    <property type="entry name" value="WH-like_DNA-bd_sf"/>
</dbReference>
<evidence type="ECO:0000256" key="3">
    <source>
        <dbReference type="ARBA" id="ARBA00023125"/>
    </source>
</evidence>
<dbReference type="SUPFAM" id="SSF53850">
    <property type="entry name" value="Periplasmic binding protein-like II"/>
    <property type="match status" value="1"/>
</dbReference>
<keyword evidence="7" id="KW-1185">Reference proteome</keyword>
<dbReference type="SUPFAM" id="SSF46785">
    <property type="entry name" value="Winged helix' DNA-binding domain"/>
    <property type="match status" value="1"/>
</dbReference>
<evidence type="ECO:0000256" key="4">
    <source>
        <dbReference type="ARBA" id="ARBA00023163"/>
    </source>
</evidence>
<keyword evidence="4" id="KW-0804">Transcription</keyword>
<comment type="caution">
    <text evidence="6">The sequence shown here is derived from an EMBL/GenBank/DDBJ whole genome shotgun (WGS) entry which is preliminary data.</text>
</comment>
<gene>
    <name evidence="6" type="ORF">J3R73_001333</name>
</gene>
<comment type="similarity">
    <text evidence="1">Belongs to the LysR transcriptional regulatory family.</text>
</comment>
<protein>
    <submittedName>
        <fullName evidence="6">DNA-binding transcriptional LysR family regulator</fullName>
    </submittedName>
</protein>
<evidence type="ECO:0000256" key="1">
    <source>
        <dbReference type="ARBA" id="ARBA00009437"/>
    </source>
</evidence>
<dbReference type="InterPro" id="IPR005119">
    <property type="entry name" value="LysR_subst-bd"/>
</dbReference>
<dbReference type="Proteomes" id="UP001237448">
    <property type="component" value="Unassembled WGS sequence"/>
</dbReference>